<dbReference type="OrthoDB" id="8613028at2"/>
<protein>
    <recommendedName>
        <fullName evidence="4">ABC transporter permease</fullName>
    </recommendedName>
</protein>
<dbReference type="Proteomes" id="UP000030153">
    <property type="component" value="Unassembled WGS sequence"/>
</dbReference>
<feature type="transmembrane region" description="Helical" evidence="1">
    <location>
        <begin position="237"/>
        <end position="256"/>
    </location>
</feature>
<reference evidence="2 3" key="1">
    <citation type="submission" date="2013-08" db="EMBL/GenBank/DDBJ databases">
        <title>Genome of Pontibacillus chungwhensis.</title>
        <authorList>
            <person name="Wang Q."/>
            <person name="Wang G."/>
        </authorList>
    </citation>
    <scope>NUCLEOTIDE SEQUENCE [LARGE SCALE GENOMIC DNA]</scope>
    <source>
        <strain evidence="2 3">BH030062</strain>
    </source>
</reference>
<sequence>MVKMMNLIQNEHMKLYKRLGTWVMIGLILFAVLGLGAFTAFIMESNENTNWKETLQIENAQLQKQLEESPLKGAGETYVQQQVAINEYRIDEDIPPVESQSVLGFMIDATNFTGIIALFTIVVASSMVASEFSWGTIKLLLIRPVNRTKIILSKYIATILFALFSLVLLFLFSFLVGSVLFGLGGVDQPYLVYNNGSVEETNMITHIIQLFGFNSVDLLMMVTLAFMISTVFRSSSLAIGIAIFLMFTGPQITQLLSSYEWVKYVLFANTNLQQYTNGTPLVEGMTMTFSITVLLVYFVIFTTLTWVVFKKRDVAA</sequence>
<keyword evidence="3" id="KW-1185">Reference proteome</keyword>
<organism evidence="2 3">
    <name type="scientific">Pontibacillus chungwhensis BH030062</name>
    <dbReference type="NCBI Taxonomy" id="1385513"/>
    <lineage>
        <taxon>Bacteria</taxon>
        <taxon>Bacillati</taxon>
        <taxon>Bacillota</taxon>
        <taxon>Bacilli</taxon>
        <taxon>Bacillales</taxon>
        <taxon>Bacillaceae</taxon>
        <taxon>Pontibacillus</taxon>
    </lineage>
</organism>
<gene>
    <name evidence="2" type="ORF">N780_08395</name>
</gene>
<dbReference type="PANTHER" id="PTHR37305:SF1">
    <property type="entry name" value="MEMBRANE PROTEIN"/>
    <property type="match status" value="1"/>
</dbReference>
<dbReference type="GO" id="GO:0005886">
    <property type="term" value="C:plasma membrane"/>
    <property type="evidence" value="ECO:0007669"/>
    <property type="project" value="UniProtKB-SubCell"/>
</dbReference>
<dbReference type="EMBL" id="AVBG01000007">
    <property type="protein sequence ID" value="KGP91226.1"/>
    <property type="molecule type" value="Genomic_DNA"/>
</dbReference>
<keyword evidence="1" id="KW-1133">Transmembrane helix</keyword>
<feature type="transmembrane region" description="Helical" evidence="1">
    <location>
        <begin position="287"/>
        <end position="309"/>
    </location>
</feature>
<evidence type="ECO:0000256" key="1">
    <source>
        <dbReference type="SAM" id="Phobius"/>
    </source>
</evidence>
<accession>A0A0A2UXI0</accession>
<evidence type="ECO:0000313" key="3">
    <source>
        <dbReference type="Proteomes" id="UP000030153"/>
    </source>
</evidence>
<keyword evidence="1" id="KW-0812">Transmembrane</keyword>
<comment type="caution">
    <text evidence="2">The sequence shown here is derived from an EMBL/GenBank/DDBJ whole genome shotgun (WGS) entry which is preliminary data.</text>
</comment>
<dbReference type="AlphaFoldDB" id="A0A0A2UXI0"/>
<feature type="transmembrane region" description="Helical" evidence="1">
    <location>
        <begin position="21"/>
        <end position="43"/>
    </location>
</feature>
<keyword evidence="1" id="KW-0472">Membrane</keyword>
<dbReference type="PANTHER" id="PTHR37305">
    <property type="entry name" value="INTEGRAL MEMBRANE PROTEIN-RELATED"/>
    <property type="match status" value="1"/>
</dbReference>
<feature type="transmembrane region" description="Helical" evidence="1">
    <location>
        <begin position="203"/>
        <end position="225"/>
    </location>
</feature>
<feature type="transmembrane region" description="Helical" evidence="1">
    <location>
        <begin position="155"/>
        <end position="183"/>
    </location>
</feature>
<evidence type="ECO:0008006" key="4">
    <source>
        <dbReference type="Google" id="ProtNLM"/>
    </source>
</evidence>
<dbReference type="eggNOG" id="COG1277">
    <property type="taxonomic scope" value="Bacteria"/>
</dbReference>
<proteinExistence type="predicted"/>
<dbReference type="Pfam" id="PF12679">
    <property type="entry name" value="ABC2_membrane_2"/>
    <property type="match status" value="1"/>
</dbReference>
<evidence type="ECO:0000313" key="2">
    <source>
        <dbReference type="EMBL" id="KGP91226.1"/>
    </source>
</evidence>
<dbReference type="RefSeq" id="WP_036783600.1">
    <property type="nucleotide sequence ID" value="NZ_AVBG01000007.1"/>
</dbReference>
<dbReference type="GO" id="GO:0140359">
    <property type="term" value="F:ABC-type transporter activity"/>
    <property type="evidence" value="ECO:0007669"/>
    <property type="project" value="InterPro"/>
</dbReference>
<name>A0A0A2UXI0_9BACI</name>
<dbReference type="STRING" id="1385513.N780_08395"/>
<feature type="transmembrane region" description="Helical" evidence="1">
    <location>
        <begin position="112"/>
        <end position="134"/>
    </location>
</feature>